<name>A0ABY2WUP4_9RHOB</name>
<organism evidence="2 3">
    <name type="scientific">Ruegeria sediminis</name>
    <dbReference type="NCBI Taxonomy" id="2583820"/>
    <lineage>
        <taxon>Bacteria</taxon>
        <taxon>Pseudomonadati</taxon>
        <taxon>Pseudomonadota</taxon>
        <taxon>Alphaproteobacteria</taxon>
        <taxon>Rhodobacterales</taxon>
        <taxon>Roseobacteraceae</taxon>
        <taxon>Ruegeria</taxon>
    </lineage>
</organism>
<feature type="compositionally biased region" description="Low complexity" evidence="1">
    <location>
        <begin position="549"/>
        <end position="559"/>
    </location>
</feature>
<accession>A0ABY2WUP4</accession>
<evidence type="ECO:0000313" key="2">
    <source>
        <dbReference type="EMBL" id="TMV06323.1"/>
    </source>
</evidence>
<sequence>MSGTLTNTLALKIDASAARRGADEFRRALAAVKQATKDLERDTNGLFKKVDAVTKTTAPKNVQAQFTAINAAVRSAESSVGTLHRQLNKIGNSAGLRAVDNAMERFRKETSAATLTTNELRAAKDRLAASLHEVRQEVRDATEIQRLRTQFQRTSAALDETATGTHAYRRAVIATEQAQRAGAISQAQATKNINAAKAAYIGAGAAAANAAAQQARLFGTRAGWGQNFDSRQLGFQISQMVQSYQATGQLAQSISLQFADIGMAFGPVGVAAGTVGGILASVLVPALTKTDDEAEKAKNTVHALSSALDSLQQTSSASAEQIAAHLKRAFGEVAGEVQALIDDLREAEFAVISHQMQKEIEKASTSLTSLSGAFEIFWADFANPGSVDSGYLRQMQEIIAKSGMAYGEFQKLEAAVQAVFTSKDVNSFVENLSRARSVAEEIGGPVGDQIAKALLQAAKDGGVLHRVTSDAASSANSLASELSEGAKNVLKIAEVDISKGISDATKEAAELAANLGISLNSALNLRNLQDSKVYSGRGGDPRQFGNGYTPPTLTTTTRTKGADRESDLERTTARLQAEAIALQALKDGLFETSVAADVFAQATLAGGGAVDQSTMAALRQADAVASANEQLRKIVQTNKSGGLQEATEEGIKSGLRQGLRSAMDGDFKSFAQTLADSVYNSLSNALADALTEQLFSKQTVSALTGGASALTGAAGGAVGAAGGTGSILSTVASIAGSFFGIPMFKEGGYSDAPDPFNFANAPHYAEGTANTSNGLPSILHPNEAVIPLSRGRKVPVEMSGGSGGVVINGGIHTEVKVEGGDDSPENAARIGQAVREGIEGLIEERIAAAAGYGGALNPRGGF</sequence>
<feature type="region of interest" description="Disordered" evidence="1">
    <location>
        <begin position="534"/>
        <end position="566"/>
    </location>
</feature>
<keyword evidence="3" id="KW-1185">Reference proteome</keyword>
<comment type="caution">
    <text evidence="2">The sequence shown here is derived from an EMBL/GenBank/DDBJ whole genome shotgun (WGS) entry which is preliminary data.</text>
</comment>
<proteinExistence type="predicted"/>
<evidence type="ECO:0008006" key="4">
    <source>
        <dbReference type="Google" id="ProtNLM"/>
    </source>
</evidence>
<dbReference type="Proteomes" id="UP001193035">
    <property type="component" value="Unassembled WGS sequence"/>
</dbReference>
<dbReference type="RefSeq" id="WP_138843424.1">
    <property type="nucleotide sequence ID" value="NZ_VCPD01000005.1"/>
</dbReference>
<reference evidence="2 3" key="1">
    <citation type="submission" date="2019-05" db="EMBL/GenBank/DDBJ databases">
        <title>Ruegeria sp. nov., isolated from tidal flat.</title>
        <authorList>
            <person name="Kim W."/>
        </authorList>
    </citation>
    <scope>NUCLEOTIDE SEQUENCE [LARGE SCALE GENOMIC DNA]</scope>
    <source>
        <strain evidence="2 3">CAU 1488</strain>
    </source>
</reference>
<gene>
    <name evidence="2" type="ORF">FGK63_14285</name>
</gene>
<evidence type="ECO:0000313" key="3">
    <source>
        <dbReference type="Proteomes" id="UP001193035"/>
    </source>
</evidence>
<dbReference type="EMBL" id="VCPD01000005">
    <property type="protein sequence ID" value="TMV06323.1"/>
    <property type="molecule type" value="Genomic_DNA"/>
</dbReference>
<evidence type="ECO:0000256" key="1">
    <source>
        <dbReference type="SAM" id="MobiDB-lite"/>
    </source>
</evidence>
<protein>
    <recommendedName>
        <fullName evidence="4">Bacteriophage tail tape measure N-terminal domain-containing protein</fullName>
    </recommendedName>
</protein>